<evidence type="ECO:0000259" key="6">
    <source>
        <dbReference type="PROSITE" id="PS51755"/>
    </source>
</evidence>
<dbReference type="CDD" id="cd15831">
    <property type="entry name" value="BTAD"/>
    <property type="match status" value="1"/>
</dbReference>
<dbReference type="GO" id="GO:0006355">
    <property type="term" value="P:regulation of DNA-templated transcription"/>
    <property type="evidence" value="ECO:0007669"/>
    <property type="project" value="InterPro"/>
</dbReference>
<dbReference type="RefSeq" id="WP_038512144.1">
    <property type="nucleotide sequence ID" value="NZ_CP008953.1"/>
</dbReference>
<keyword evidence="3 5" id="KW-0238">DNA-binding</keyword>
<dbReference type="SMART" id="SM00862">
    <property type="entry name" value="Trans_reg_C"/>
    <property type="match status" value="1"/>
</dbReference>
<feature type="DNA-binding region" description="OmpR/PhoB-type" evidence="5">
    <location>
        <begin position="1"/>
        <end position="94"/>
    </location>
</feature>
<keyword evidence="2" id="KW-0805">Transcription regulation</keyword>
<dbReference type="SUPFAM" id="SSF52540">
    <property type="entry name" value="P-loop containing nucleoside triphosphate hydrolases"/>
    <property type="match status" value="1"/>
</dbReference>
<dbReference type="STRING" id="208439.AJAP_15715"/>
<dbReference type="eggNOG" id="COG3903">
    <property type="taxonomic scope" value="Bacteria"/>
</dbReference>
<evidence type="ECO:0000256" key="3">
    <source>
        <dbReference type="ARBA" id="ARBA00023125"/>
    </source>
</evidence>
<evidence type="ECO:0000256" key="1">
    <source>
        <dbReference type="ARBA" id="ARBA00005820"/>
    </source>
</evidence>
<dbReference type="GO" id="GO:0043531">
    <property type="term" value="F:ADP binding"/>
    <property type="evidence" value="ECO:0007669"/>
    <property type="project" value="InterPro"/>
</dbReference>
<dbReference type="Gene3D" id="1.25.40.10">
    <property type="entry name" value="Tetratricopeptide repeat domain"/>
    <property type="match status" value="3"/>
</dbReference>
<dbReference type="eggNOG" id="COG3629">
    <property type="taxonomic scope" value="Bacteria"/>
</dbReference>
<dbReference type="InterPro" id="IPR005158">
    <property type="entry name" value="BTAD"/>
</dbReference>
<sequence length="982" mass="105645">MDFRLLGPVRLQVRGQNVAIGEPRRQAVLAVLLLEAGRTVGVDLLIDRVWGESPPGQVRRSLQAHITRIRRALEQADPGGARVARDPGGYRLVARPEQVDVFRFRRLLREHPTDVSRLSAALELWEGEPLAGLRGDWAERTRRTLRQEYTAAIVAWADAKIRDGDAAATLTRLTELTDENPLQEPAAAALMRALYAVGRGADALTHYERILRALREELGADPGPELAAVHEAVLRHDLPTASAAPAPVPAQLPADVASFTGRADVLAELDRFLADGTGEEPVLVCLTGTAGAGKTATAVHWGHRVRDRFPDGQLYLDLCGYAPGEPMPSSDALAALLSALLPEGTRMPPGQAERAARFRTEVASRRMLVLLDNAATLEQIRPLLPGTHTCAVVVTSRDSLAGLVALHGAHRVDVDRLSEADAADLLRRLIGTRVDTEPEATAELAERCVRLPLTLRLAAELAVSRPATPLSRLVGELRAAQQTLKLLSSGGDQRAAVRAVFSWSLRQLSEDTIRAFALLGRHPAPVFDSYALAALTGHSFDEARAVLDALVRAHLVHPTGDDRYGMHDLLKAYAAEIESDEPAALDRVYGYYLATIAAAMDRLYPAEANRRPSVASPECAMPALDDADSARDWLDAELPTVQALATAGRPEHAVTLSALLFRYLDGHHETAALAVHGHAIKAARAIGDRAAEADALVAAGGLHMQAGRAVSAAADMWAAYALFGEAGNPLGQARALGNVGMIEESAGYYRQAADYYTRALALFHRLGDLTGQAHQLTRLGTVEARIDRREEGYEHLRQAMALHQEAGHRFGEAWVKIGLGELAANEGGLADSCRLHAEAAALFGRLGHRGSEAWAIDGLGRAEALDGRPVDAAAHHRQALDLFRRHGGRDGESWALNGLGEACLACGYPDTAGANHAEALDVATRYGCHEQVARAHRGLARVASDPETVRDHYERAIARYAELGLPAAECTRTELAELSLSC</sequence>
<evidence type="ECO:0000313" key="8">
    <source>
        <dbReference type="Proteomes" id="UP000028492"/>
    </source>
</evidence>
<dbReference type="InterPro" id="IPR036388">
    <property type="entry name" value="WH-like_DNA-bd_sf"/>
</dbReference>
<dbReference type="Proteomes" id="UP000028492">
    <property type="component" value="Chromosome"/>
</dbReference>
<keyword evidence="4" id="KW-0804">Transcription</keyword>
<dbReference type="InterPro" id="IPR051677">
    <property type="entry name" value="AfsR-DnrI-RedD_regulator"/>
</dbReference>
<dbReference type="Pfam" id="PF00486">
    <property type="entry name" value="Trans_reg_C"/>
    <property type="match status" value="1"/>
</dbReference>
<protein>
    <recommendedName>
        <fullName evidence="6">OmpR/PhoB-type domain-containing protein</fullName>
    </recommendedName>
</protein>
<evidence type="ECO:0000256" key="2">
    <source>
        <dbReference type="ARBA" id="ARBA00023015"/>
    </source>
</evidence>
<dbReference type="HOGENOM" id="CLU_004665_2_0_11"/>
<keyword evidence="8" id="KW-1185">Reference proteome</keyword>
<dbReference type="InterPro" id="IPR016032">
    <property type="entry name" value="Sig_transdc_resp-reg_C-effctor"/>
</dbReference>
<dbReference type="SMART" id="SM01043">
    <property type="entry name" value="BTAD"/>
    <property type="match status" value="1"/>
</dbReference>
<dbReference type="AlphaFoldDB" id="A0A075UUA8"/>
<dbReference type="PROSITE" id="PS51755">
    <property type="entry name" value="OMPR_PHOB"/>
    <property type="match status" value="1"/>
</dbReference>
<gene>
    <name evidence="7" type="ORF">AJAP_15715</name>
</gene>
<name>A0A075UUA8_9PSEU</name>
<evidence type="ECO:0000256" key="5">
    <source>
        <dbReference type="PROSITE-ProRule" id="PRU01091"/>
    </source>
</evidence>
<dbReference type="PANTHER" id="PTHR35807:SF1">
    <property type="entry name" value="TRANSCRIPTIONAL REGULATOR REDD"/>
    <property type="match status" value="1"/>
</dbReference>
<dbReference type="InterPro" id="IPR001867">
    <property type="entry name" value="OmpR/PhoB-type_DNA-bd"/>
</dbReference>
<dbReference type="InterPro" id="IPR019734">
    <property type="entry name" value="TPR_rpt"/>
</dbReference>
<dbReference type="SUPFAM" id="SSF46894">
    <property type="entry name" value="C-terminal effector domain of the bipartite response regulators"/>
    <property type="match status" value="1"/>
</dbReference>
<dbReference type="GO" id="GO:0003677">
    <property type="term" value="F:DNA binding"/>
    <property type="evidence" value="ECO:0007669"/>
    <property type="project" value="UniProtKB-UniRule"/>
</dbReference>
<evidence type="ECO:0000256" key="4">
    <source>
        <dbReference type="ARBA" id="ARBA00023163"/>
    </source>
</evidence>
<evidence type="ECO:0000313" key="7">
    <source>
        <dbReference type="EMBL" id="AIG76016.1"/>
    </source>
</evidence>
<dbReference type="GO" id="GO:0000160">
    <property type="term" value="P:phosphorelay signal transduction system"/>
    <property type="evidence" value="ECO:0007669"/>
    <property type="project" value="InterPro"/>
</dbReference>
<dbReference type="EMBL" id="CP008953">
    <property type="protein sequence ID" value="AIG76016.1"/>
    <property type="molecule type" value="Genomic_DNA"/>
</dbReference>
<dbReference type="Pfam" id="PF03704">
    <property type="entry name" value="BTAD"/>
    <property type="match status" value="1"/>
</dbReference>
<dbReference type="InterPro" id="IPR027417">
    <property type="entry name" value="P-loop_NTPase"/>
</dbReference>
<dbReference type="SMART" id="SM00028">
    <property type="entry name" value="TPR"/>
    <property type="match status" value="3"/>
</dbReference>
<dbReference type="SUPFAM" id="SSF48452">
    <property type="entry name" value="TPR-like"/>
    <property type="match status" value="2"/>
</dbReference>
<reference evidence="7 8" key="1">
    <citation type="journal article" date="2014" name="J. Biotechnol.">
        <title>Complete genome sequence of the actinobacterium Amycolatopsis japonica MG417-CF17(T) (=DSM 44213T) producing (S,S)-N,N'-ethylenediaminedisuccinic acid.</title>
        <authorList>
            <person name="Stegmann E."/>
            <person name="Albersmeier A."/>
            <person name="Spohn M."/>
            <person name="Gert H."/>
            <person name="Weber T."/>
            <person name="Wohlleben W."/>
            <person name="Kalinowski J."/>
            <person name="Ruckert C."/>
        </authorList>
    </citation>
    <scope>NUCLEOTIDE SEQUENCE [LARGE SCALE GENOMIC DNA]</scope>
    <source>
        <strain evidence="8">MG417-CF17 (DSM 44213)</strain>
    </source>
</reference>
<accession>A0A075UUA8</accession>
<dbReference type="KEGG" id="aja:AJAP_15715"/>
<dbReference type="InterPro" id="IPR011990">
    <property type="entry name" value="TPR-like_helical_dom_sf"/>
</dbReference>
<comment type="similarity">
    <text evidence="1">Belongs to the AfsR/DnrI/RedD regulatory family.</text>
</comment>
<feature type="domain" description="OmpR/PhoB-type" evidence="6">
    <location>
        <begin position="1"/>
        <end position="94"/>
    </location>
</feature>
<proteinExistence type="inferred from homology"/>
<dbReference type="Gene3D" id="1.10.10.10">
    <property type="entry name" value="Winged helix-like DNA-binding domain superfamily/Winged helix DNA-binding domain"/>
    <property type="match status" value="1"/>
</dbReference>
<organism evidence="7 8">
    <name type="scientific">Amycolatopsis japonica</name>
    <dbReference type="NCBI Taxonomy" id="208439"/>
    <lineage>
        <taxon>Bacteria</taxon>
        <taxon>Bacillati</taxon>
        <taxon>Actinomycetota</taxon>
        <taxon>Actinomycetes</taxon>
        <taxon>Pseudonocardiales</taxon>
        <taxon>Pseudonocardiaceae</taxon>
        <taxon>Amycolatopsis</taxon>
        <taxon>Amycolatopsis japonica group</taxon>
    </lineage>
</organism>
<dbReference type="PANTHER" id="PTHR35807">
    <property type="entry name" value="TRANSCRIPTIONAL REGULATOR REDD-RELATED"/>
    <property type="match status" value="1"/>
</dbReference>